<reference evidence="2 3" key="1">
    <citation type="submission" date="2017-03" db="EMBL/GenBank/DDBJ databases">
        <title>Genomes of endolithic fungi from Antarctica.</title>
        <authorList>
            <person name="Coleine C."/>
            <person name="Masonjones S."/>
            <person name="Stajich J.E."/>
        </authorList>
    </citation>
    <scope>NUCLEOTIDE SEQUENCE [LARGE SCALE GENOMIC DNA]</scope>
    <source>
        <strain evidence="2 3">CCFEE 6314</strain>
    </source>
</reference>
<feature type="region of interest" description="Disordered" evidence="1">
    <location>
        <begin position="1"/>
        <end position="166"/>
    </location>
</feature>
<sequence length="166" mass="17504">MAEQPSELTFIFQGTAQGEGSRKAQKSAINRHVSRTTHQKRRQQRSKALHSHSHSQDKKDGPPDKLLPHDDDDAAAAAAAALISSDGGGEQSPDDGPSTYFARDSAKSDNAPYSSSIQSKPETSSSESVGLDKSLPGSDNDNDNAPEDSGSGSTEDPGHTETTLTK</sequence>
<organism evidence="2 3">
    <name type="scientific">Exophiala mesophila</name>
    <name type="common">Black yeast-like fungus</name>
    <dbReference type="NCBI Taxonomy" id="212818"/>
    <lineage>
        <taxon>Eukaryota</taxon>
        <taxon>Fungi</taxon>
        <taxon>Dikarya</taxon>
        <taxon>Ascomycota</taxon>
        <taxon>Pezizomycotina</taxon>
        <taxon>Eurotiomycetes</taxon>
        <taxon>Chaetothyriomycetidae</taxon>
        <taxon>Chaetothyriales</taxon>
        <taxon>Herpotrichiellaceae</taxon>
        <taxon>Exophiala</taxon>
    </lineage>
</organism>
<feature type="compositionally biased region" description="Polar residues" evidence="1">
    <location>
        <begin position="150"/>
        <end position="166"/>
    </location>
</feature>
<evidence type="ECO:0000313" key="2">
    <source>
        <dbReference type="EMBL" id="RVX71686.1"/>
    </source>
</evidence>
<proteinExistence type="predicted"/>
<name>A0A438N7Q7_EXOME</name>
<feature type="compositionally biased region" description="Polar residues" evidence="1">
    <location>
        <begin position="111"/>
        <end position="128"/>
    </location>
</feature>
<comment type="caution">
    <text evidence="2">The sequence shown here is derived from an EMBL/GenBank/DDBJ whole genome shotgun (WGS) entry which is preliminary data.</text>
</comment>
<feature type="compositionally biased region" description="Basic and acidic residues" evidence="1">
    <location>
        <begin position="54"/>
        <end position="69"/>
    </location>
</feature>
<dbReference type="VEuPathDB" id="FungiDB:PV10_08486"/>
<dbReference type="EMBL" id="NAJM01000016">
    <property type="protein sequence ID" value="RVX71686.1"/>
    <property type="molecule type" value="Genomic_DNA"/>
</dbReference>
<evidence type="ECO:0000313" key="3">
    <source>
        <dbReference type="Proteomes" id="UP000288859"/>
    </source>
</evidence>
<accession>A0A438N7Q7</accession>
<dbReference type="Proteomes" id="UP000288859">
    <property type="component" value="Unassembled WGS sequence"/>
</dbReference>
<dbReference type="AlphaFoldDB" id="A0A438N7Q7"/>
<dbReference type="OrthoDB" id="10393451at2759"/>
<protein>
    <submittedName>
        <fullName evidence="2">Uncharacterized protein</fullName>
    </submittedName>
</protein>
<evidence type="ECO:0000256" key="1">
    <source>
        <dbReference type="SAM" id="MobiDB-lite"/>
    </source>
</evidence>
<feature type="compositionally biased region" description="Basic residues" evidence="1">
    <location>
        <begin position="32"/>
        <end position="53"/>
    </location>
</feature>
<gene>
    <name evidence="2" type="ORF">B0A52_03870</name>
</gene>